<evidence type="ECO:0000313" key="1">
    <source>
        <dbReference type="EMBL" id="KRZ62970.1"/>
    </source>
</evidence>
<protein>
    <submittedName>
        <fullName evidence="1">Uncharacterized protein</fullName>
    </submittedName>
</protein>
<dbReference type="Proteomes" id="UP000054721">
    <property type="component" value="Unassembled WGS sequence"/>
</dbReference>
<organism evidence="1 2">
    <name type="scientific">Trichinella nativa</name>
    <dbReference type="NCBI Taxonomy" id="6335"/>
    <lineage>
        <taxon>Eukaryota</taxon>
        <taxon>Metazoa</taxon>
        <taxon>Ecdysozoa</taxon>
        <taxon>Nematoda</taxon>
        <taxon>Enoplea</taxon>
        <taxon>Dorylaimia</taxon>
        <taxon>Trichinellida</taxon>
        <taxon>Trichinellidae</taxon>
        <taxon>Trichinella</taxon>
    </lineage>
</organism>
<accession>A0A0V1LTV9</accession>
<name>A0A0V1LTV9_9BILA</name>
<dbReference type="EMBL" id="JYDW01000004">
    <property type="protein sequence ID" value="KRZ62970.1"/>
    <property type="molecule type" value="Genomic_DNA"/>
</dbReference>
<gene>
    <name evidence="1" type="ORF">T02_363</name>
</gene>
<dbReference type="OrthoDB" id="10459371at2759"/>
<sequence length="63" mass="7398">MFNALLILHYKNNEHSETLKCTFSIHQQRICSSLAILYIENNKTYAEESPWGKSFEEDSKKDC</sequence>
<proteinExistence type="predicted"/>
<evidence type="ECO:0000313" key="2">
    <source>
        <dbReference type="Proteomes" id="UP000054721"/>
    </source>
</evidence>
<keyword evidence="2" id="KW-1185">Reference proteome</keyword>
<reference evidence="1 2" key="1">
    <citation type="submission" date="2015-05" db="EMBL/GenBank/DDBJ databases">
        <title>Evolution of Trichinella species and genotypes.</title>
        <authorList>
            <person name="Korhonen P.K."/>
            <person name="Edoardo P."/>
            <person name="Giuseppe L.R."/>
            <person name="Gasser R.B."/>
        </authorList>
    </citation>
    <scope>NUCLEOTIDE SEQUENCE [LARGE SCALE GENOMIC DNA]</scope>
    <source>
        <strain evidence="1">ISS10</strain>
    </source>
</reference>
<dbReference type="AlphaFoldDB" id="A0A0V1LTV9"/>
<comment type="caution">
    <text evidence="1">The sequence shown here is derived from an EMBL/GenBank/DDBJ whole genome shotgun (WGS) entry which is preliminary data.</text>
</comment>